<dbReference type="Pfam" id="PF10076">
    <property type="entry name" value="Phage_Mu_Gp48"/>
    <property type="match status" value="1"/>
</dbReference>
<evidence type="ECO:0000313" key="2">
    <source>
        <dbReference type="Proteomes" id="UP000198324"/>
    </source>
</evidence>
<proteinExistence type="predicted"/>
<dbReference type="InterPro" id="IPR018755">
    <property type="entry name" value="Phage_Mu_Gp48"/>
</dbReference>
<keyword evidence="2" id="KW-1185">Reference proteome</keyword>
<sequence>MTGFTVNHAELLTLLLPTPYEATGEVLAASLAAEGAALDAAHASAQAVLEAISPAGADGLWLADWERVLGLPDACAGGYAQTQAERIAAALSKIRQRGGLSRAYFIGLAKALGFAITIEEHAVYTCESPCDQPICDEPWRFVWTVRGPEVTVREFTCESGCEDPLSSWGNAALECVINRLKPAHTFVIFAYGNT</sequence>
<dbReference type="OrthoDB" id="5460132at2"/>
<protein>
    <submittedName>
        <fullName evidence="1">Uncharacterized protein YmfQ in lambdoid prophage, DUF2313 family</fullName>
    </submittedName>
</protein>
<dbReference type="RefSeq" id="WP_089274223.1">
    <property type="nucleotide sequence ID" value="NZ_FZOC01000004.1"/>
</dbReference>
<dbReference type="Proteomes" id="UP000198324">
    <property type="component" value="Unassembled WGS sequence"/>
</dbReference>
<reference evidence="1 2" key="1">
    <citation type="submission" date="2017-06" db="EMBL/GenBank/DDBJ databases">
        <authorList>
            <person name="Kim H.J."/>
            <person name="Triplett B.A."/>
        </authorList>
    </citation>
    <scope>NUCLEOTIDE SEQUENCE [LARGE SCALE GENOMIC DNA]</scope>
    <source>
        <strain evidence="1 2">DSM 13116</strain>
    </source>
</reference>
<name>A0A239AHZ6_9BACT</name>
<evidence type="ECO:0000313" key="1">
    <source>
        <dbReference type="EMBL" id="SNR95160.1"/>
    </source>
</evidence>
<accession>A0A239AHZ6</accession>
<dbReference type="AlphaFoldDB" id="A0A239AHZ6"/>
<organism evidence="1 2">
    <name type="scientific">Humidesulfovibrio mexicanus</name>
    <dbReference type="NCBI Taxonomy" id="147047"/>
    <lineage>
        <taxon>Bacteria</taxon>
        <taxon>Pseudomonadati</taxon>
        <taxon>Thermodesulfobacteriota</taxon>
        <taxon>Desulfovibrionia</taxon>
        <taxon>Desulfovibrionales</taxon>
        <taxon>Desulfovibrionaceae</taxon>
        <taxon>Humidesulfovibrio</taxon>
    </lineage>
</organism>
<dbReference type="EMBL" id="FZOC01000004">
    <property type="protein sequence ID" value="SNR95160.1"/>
    <property type="molecule type" value="Genomic_DNA"/>
</dbReference>
<gene>
    <name evidence="1" type="ORF">SAMN04488503_1987</name>
</gene>